<evidence type="ECO:0000313" key="1">
    <source>
        <dbReference type="EMBL" id="KAF5819448.1"/>
    </source>
</evidence>
<keyword evidence="2" id="KW-1185">Reference proteome</keyword>
<name>A0A9K3JPN6_HELAN</name>
<accession>A0A9K3JPN6</accession>
<evidence type="ECO:0000313" key="2">
    <source>
        <dbReference type="Proteomes" id="UP000215914"/>
    </source>
</evidence>
<dbReference type="EMBL" id="MNCJ02000317">
    <property type="protein sequence ID" value="KAF5819448.1"/>
    <property type="molecule type" value="Genomic_DNA"/>
</dbReference>
<sequence>MVAVVVRTHRYLIVSPYTSKAFEYALQIGCTLPNQTYHESIMTIVNGCMTCTFEWPCSMPHF</sequence>
<organism evidence="1 2">
    <name type="scientific">Helianthus annuus</name>
    <name type="common">Common sunflower</name>
    <dbReference type="NCBI Taxonomy" id="4232"/>
    <lineage>
        <taxon>Eukaryota</taxon>
        <taxon>Viridiplantae</taxon>
        <taxon>Streptophyta</taxon>
        <taxon>Embryophyta</taxon>
        <taxon>Tracheophyta</taxon>
        <taxon>Spermatophyta</taxon>
        <taxon>Magnoliopsida</taxon>
        <taxon>eudicotyledons</taxon>
        <taxon>Gunneridae</taxon>
        <taxon>Pentapetalae</taxon>
        <taxon>asterids</taxon>
        <taxon>campanulids</taxon>
        <taxon>Asterales</taxon>
        <taxon>Asteraceae</taxon>
        <taxon>Asteroideae</taxon>
        <taxon>Heliantheae alliance</taxon>
        <taxon>Heliantheae</taxon>
        <taxon>Helianthus</taxon>
    </lineage>
</organism>
<gene>
    <name evidence="1" type="ORF">HanXRQr2_Chr02g0077711</name>
</gene>
<dbReference type="AlphaFoldDB" id="A0A9K3JPN6"/>
<reference evidence="1" key="2">
    <citation type="submission" date="2020-06" db="EMBL/GenBank/DDBJ databases">
        <title>Helianthus annuus Genome sequencing and assembly Release 2.</title>
        <authorList>
            <person name="Gouzy J."/>
            <person name="Langlade N."/>
            <person name="Munos S."/>
        </authorList>
    </citation>
    <scope>NUCLEOTIDE SEQUENCE</scope>
    <source>
        <tissue evidence="1">Leaves</tissue>
    </source>
</reference>
<dbReference type="Gramene" id="mRNA:HanXRQr2_Chr02g0077711">
    <property type="protein sequence ID" value="mRNA:HanXRQr2_Chr02g0077711"/>
    <property type="gene ID" value="HanXRQr2_Chr02g0077711"/>
</dbReference>
<protein>
    <submittedName>
        <fullName evidence="1">Uncharacterized protein</fullName>
    </submittedName>
</protein>
<dbReference type="Proteomes" id="UP000215914">
    <property type="component" value="Unassembled WGS sequence"/>
</dbReference>
<proteinExistence type="predicted"/>
<reference evidence="1" key="1">
    <citation type="journal article" date="2017" name="Nature">
        <title>The sunflower genome provides insights into oil metabolism, flowering and Asterid evolution.</title>
        <authorList>
            <person name="Badouin H."/>
            <person name="Gouzy J."/>
            <person name="Grassa C.J."/>
            <person name="Murat F."/>
            <person name="Staton S.E."/>
            <person name="Cottret L."/>
            <person name="Lelandais-Briere C."/>
            <person name="Owens G.L."/>
            <person name="Carrere S."/>
            <person name="Mayjonade B."/>
            <person name="Legrand L."/>
            <person name="Gill N."/>
            <person name="Kane N.C."/>
            <person name="Bowers J.E."/>
            <person name="Hubner S."/>
            <person name="Bellec A."/>
            <person name="Berard A."/>
            <person name="Berges H."/>
            <person name="Blanchet N."/>
            <person name="Boniface M.C."/>
            <person name="Brunel D."/>
            <person name="Catrice O."/>
            <person name="Chaidir N."/>
            <person name="Claudel C."/>
            <person name="Donnadieu C."/>
            <person name="Faraut T."/>
            <person name="Fievet G."/>
            <person name="Helmstetter N."/>
            <person name="King M."/>
            <person name="Knapp S.J."/>
            <person name="Lai Z."/>
            <person name="Le Paslier M.C."/>
            <person name="Lippi Y."/>
            <person name="Lorenzon L."/>
            <person name="Mandel J.R."/>
            <person name="Marage G."/>
            <person name="Marchand G."/>
            <person name="Marquand E."/>
            <person name="Bret-Mestries E."/>
            <person name="Morien E."/>
            <person name="Nambeesan S."/>
            <person name="Nguyen T."/>
            <person name="Pegot-Espagnet P."/>
            <person name="Pouilly N."/>
            <person name="Raftis F."/>
            <person name="Sallet E."/>
            <person name="Schiex T."/>
            <person name="Thomas J."/>
            <person name="Vandecasteele C."/>
            <person name="Vares D."/>
            <person name="Vear F."/>
            <person name="Vautrin S."/>
            <person name="Crespi M."/>
            <person name="Mangin B."/>
            <person name="Burke J.M."/>
            <person name="Salse J."/>
            <person name="Munos S."/>
            <person name="Vincourt P."/>
            <person name="Rieseberg L.H."/>
            <person name="Langlade N.B."/>
        </authorList>
    </citation>
    <scope>NUCLEOTIDE SEQUENCE</scope>
    <source>
        <tissue evidence="1">Leaves</tissue>
    </source>
</reference>
<comment type="caution">
    <text evidence="1">The sequence shown here is derived from an EMBL/GenBank/DDBJ whole genome shotgun (WGS) entry which is preliminary data.</text>
</comment>